<gene>
    <name evidence="1" type="ORF">Vbra_9742</name>
</gene>
<keyword evidence="2" id="KW-1185">Reference proteome</keyword>
<proteinExistence type="predicted"/>
<dbReference type="OrthoDB" id="69177at2759"/>
<accession>A0A0G4G7X3</accession>
<name>A0A0G4G7X3_VITBC</name>
<evidence type="ECO:0000313" key="2">
    <source>
        <dbReference type="Proteomes" id="UP000041254"/>
    </source>
</evidence>
<dbReference type="InParanoid" id="A0A0G4G7X3"/>
<sequence length="89" mass="9837">MIIHHHLPIAFVRKPFLTSYPDARGGPDAAALVHGNGGGKALLGYLSNYEAGAWTEENGSLWHMWHLRDDESPYVQPTLVLAVVCNDRN</sequence>
<evidence type="ECO:0000313" key="1">
    <source>
        <dbReference type="EMBL" id="CEM24759.1"/>
    </source>
</evidence>
<reference evidence="1 2" key="1">
    <citation type="submission" date="2014-11" db="EMBL/GenBank/DDBJ databases">
        <authorList>
            <person name="Zhu J."/>
            <person name="Qi W."/>
            <person name="Song R."/>
        </authorList>
    </citation>
    <scope>NUCLEOTIDE SEQUENCE [LARGE SCALE GENOMIC DNA]</scope>
</reference>
<organism evidence="1 2">
    <name type="scientific">Vitrella brassicaformis (strain CCMP3155)</name>
    <dbReference type="NCBI Taxonomy" id="1169540"/>
    <lineage>
        <taxon>Eukaryota</taxon>
        <taxon>Sar</taxon>
        <taxon>Alveolata</taxon>
        <taxon>Colpodellida</taxon>
        <taxon>Vitrellaceae</taxon>
        <taxon>Vitrella</taxon>
    </lineage>
</organism>
<dbReference type="Proteomes" id="UP000041254">
    <property type="component" value="Unassembled WGS sequence"/>
</dbReference>
<dbReference type="VEuPathDB" id="CryptoDB:Vbra_9742"/>
<dbReference type="AlphaFoldDB" id="A0A0G4G7X3"/>
<dbReference type="EMBL" id="CDMY01000590">
    <property type="protein sequence ID" value="CEM24759.1"/>
    <property type="molecule type" value="Genomic_DNA"/>
</dbReference>
<protein>
    <submittedName>
        <fullName evidence="1">Uncharacterized protein</fullName>
    </submittedName>
</protein>